<feature type="region of interest" description="Disordered" evidence="1">
    <location>
        <begin position="394"/>
        <end position="413"/>
    </location>
</feature>
<gene>
    <name evidence="2" type="ORF">MPRM_24840</name>
</gene>
<organism evidence="2 3">
    <name type="scientific">Mycobacterium parmense</name>
    <dbReference type="NCBI Taxonomy" id="185642"/>
    <lineage>
        <taxon>Bacteria</taxon>
        <taxon>Bacillati</taxon>
        <taxon>Actinomycetota</taxon>
        <taxon>Actinomycetes</taxon>
        <taxon>Mycobacteriales</taxon>
        <taxon>Mycobacteriaceae</taxon>
        <taxon>Mycobacterium</taxon>
        <taxon>Mycobacterium simiae complex</taxon>
    </lineage>
</organism>
<dbReference type="EMBL" id="AP022614">
    <property type="protein sequence ID" value="BBZ45203.1"/>
    <property type="molecule type" value="Genomic_DNA"/>
</dbReference>
<keyword evidence="3" id="KW-1185">Reference proteome</keyword>
<reference evidence="2 3" key="1">
    <citation type="journal article" date="2019" name="Emerg. Microbes Infect.">
        <title>Comprehensive subspecies identification of 175 nontuberculous mycobacteria species based on 7547 genomic profiles.</title>
        <authorList>
            <person name="Matsumoto Y."/>
            <person name="Kinjo T."/>
            <person name="Motooka D."/>
            <person name="Nabeya D."/>
            <person name="Jung N."/>
            <person name="Uechi K."/>
            <person name="Horii T."/>
            <person name="Iida T."/>
            <person name="Fujita J."/>
            <person name="Nakamura S."/>
        </authorList>
    </citation>
    <scope>NUCLEOTIDE SEQUENCE [LARGE SCALE GENOMIC DNA]</scope>
    <source>
        <strain evidence="2 3">JCM 14742</strain>
    </source>
</reference>
<dbReference type="OrthoDB" id="4668401at2"/>
<dbReference type="Proteomes" id="UP000467105">
    <property type="component" value="Chromosome"/>
</dbReference>
<proteinExistence type="predicted"/>
<feature type="compositionally biased region" description="Low complexity" evidence="1">
    <location>
        <begin position="402"/>
        <end position="413"/>
    </location>
</feature>
<name>A0A7I7YW37_9MYCO</name>
<evidence type="ECO:0000313" key="3">
    <source>
        <dbReference type="Proteomes" id="UP000467105"/>
    </source>
</evidence>
<protein>
    <submittedName>
        <fullName evidence="2">Uncharacterized protein</fullName>
    </submittedName>
</protein>
<evidence type="ECO:0000256" key="1">
    <source>
        <dbReference type="SAM" id="MobiDB-lite"/>
    </source>
</evidence>
<dbReference type="RefSeq" id="WP_139825645.1">
    <property type="nucleotide sequence ID" value="NZ_AP022614.1"/>
</dbReference>
<accession>A0A7I7YW37</accession>
<evidence type="ECO:0000313" key="2">
    <source>
        <dbReference type="EMBL" id="BBZ45203.1"/>
    </source>
</evidence>
<sequence>MTEPARSPGRLYNLLALYAALDKAVTASSNPHVAPIVEGYLPGSTGEGQRGWSGNLEDFLQRQFPPVDDALLALTDAAPLSVPQVSRLVYILGALMHVPGLVGIGPDQYVQGLGLAVPQTETIPGYVRQQPDPARQLFDVLLAHFHAGRDWNKAIAYALELGCLDPMVARVPLCNACLTTQDGVECVVVDTTFDDDSLTVGQVEAILDPRNWDKTAGEFFCSMDGLTSPPDPAPAIPYENWGHVLETVGAWCGSGMPELRTDLRFFKAQYSDGAVVQYDLSGANPNGGDGQVTVDKGWLKVVTGTAANPSAGVTVTTRKVVHIKTLWPIAQKIFVCVMGYGQAAAEMLLGHAKNPPPNLVAWADPPAPLTNNQAMQSFFSAPQGGAEAVLPPPAARKEEAAKPAAATAGASGGAVPKTAAGLAVSMMSEYLAETANQSAALAAKFADKDLTVDDLVTFSAKFGARMASEPWRFLARLAQLPATAPGAGPVQGGGDT</sequence>
<dbReference type="AlphaFoldDB" id="A0A7I7YW37"/>